<dbReference type="AlphaFoldDB" id="Q233F5"/>
<evidence type="ECO:0000313" key="9">
    <source>
        <dbReference type="Proteomes" id="UP000009168"/>
    </source>
</evidence>
<feature type="domain" description="C3HC-type" evidence="6">
    <location>
        <begin position="1"/>
        <end position="125"/>
    </location>
</feature>
<evidence type="ECO:0000256" key="5">
    <source>
        <dbReference type="ARBA" id="ARBA00023242"/>
    </source>
</evidence>
<gene>
    <name evidence="8" type="ORF">TTHERM_00392940</name>
</gene>
<reference evidence="9" key="1">
    <citation type="journal article" date="2006" name="PLoS Biol.">
        <title>Macronuclear genome sequence of the ciliate Tetrahymena thermophila, a model eukaryote.</title>
        <authorList>
            <person name="Eisen J.A."/>
            <person name="Coyne R.S."/>
            <person name="Wu M."/>
            <person name="Wu D."/>
            <person name="Thiagarajan M."/>
            <person name="Wortman J.R."/>
            <person name="Badger J.H."/>
            <person name="Ren Q."/>
            <person name="Amedeo P."/>
            <person name="Jones K.M."/>
            <person name="Tallon L.J."/>
            <person name="Delcher A.L."/>
            <person name="Salzberg S.L."/>
            <person name="Silva J.C."/>
            <person name="Haas B.J."/>
            <person name="Majoros W.H."/>
            <person name="Farzad M."/>
            <person name="Carlton J.M."/>
            <person name="Smith R.K. Jr."/>
            <person name="Garg J."/>
            <person name="Pearlman R.E."/>
            <person name="Karrer K.M."/>
            <person name="Sun L."/>
            <person name="Manning G."/>
            <person name="Elde N.C."/>
            <person name="Turkewitz A.P."/>
            <person name="Asai D.J."/>
            <person name="Wilkes D.E."/>
            <person name="Wang Y."/>
            <person name="Cai H."/>
            <person name="Collins K."/>
            <person name="Stewart B.A."/>
            <person name="Lee S.R."/>
            <person name="Wilamowska K."/>
            <person name="Weinberg Z."/>
            <person name="Ruzzo W.L."/>
            <person name="Wloga D."/>
            <person name="Gaertig J."/>
            <person name="Frankel J."/>
            <person name="Tsao C.-C."/>
            <person name="Gorovsky M.A."/>
            <person name="Keeling P.J."/>
            <person name="Waller R.F."/>
            <person name="Patron N.J."/>
            <person name="Cherry J.M."/>
            <person name="Stover N.A."/>
            <person name="Krieger C.J."/>
            <person name="del Toro C."/>
            <person name="Ryder H.F."/>
            <person name="Williamson S.C."/>
            <person name="Barbeau R.A."/>
            <person name="Hamilton E.P."/>
            <person name="Orias E."/>
        </authorList>
    </citation>
    <scope>NUCLEOTIDE SEQUENCE [LARGE SCALE GENOMIC DNA]</scope>
    <source>
        <strain evidence="9">SB210</strain>
    </source>
</reference>
<dbReference type="SUPFAM" id="SSF57924">
    <property type="entry name" value="Inhibitor of apoptosis (IAP) repeat"/>
    <property type="match status" value="1"/>
</dbReference>
<dbReference type="PANTHER" id="PTHR15835:SF6">
    <property type="entry name" value="ZINC FINGER C3HC-TYPE PROTEIN 1"/>
    <property type="match status" value="1"/>
</dbReference>
<dbReference type="PANTHER" id="PTHR15835">
    <property type="entry name" value="NUCLEAR-INTERACTING PARTNER OF ALK"/>
    <property type="match status" value="1"/>
</dbReference>
<keyword evidence="3" id="KW-0863">Zinc-finger</keyword>
<organism evidence="8 9">
    <name type="scientific">Tetrahymena thermophila (strain SB210)</name>
    <dbReference type="NCBI Taxonomy" id="312017"/>
    <lineage>
        <taxon>Eukaryota</taxon>
        <taxon>Sar</taxon>
        <taxon>Alveolata</taxon>
        <taxon>Ciliophora</taxon>
        <taxon>Intramacronucleata</taxon>
        <taxon>Oligohymenophorea</taxon>
        <taxon>Hymenostomatida</taxon>
        <taxon>Tetrahymenina</taxon>
        <taxon>Tetrahymenidae</taxon>
        <taxon>Tetrahymena</taxon>
    </lineage>
</organism>
<proteinExistence type="predicted"/>
<keyword evidence="2" id="KW-0479">Metal-binding</keyword>
<dbReference type="eggNOG" id="ENOG502SWKV">
    <property type="taxonomic scope" value="Eukaryota"/>
</dbReference>
<evidence type="ECO:0000256" key="3">
    <source>
        <dbReference type="ARBA" id="ARBA00022771"/>
    </source>
</evidence>
<dbReference type="GeneID" id="7847143"/>
<evidence type="ECO:0000259" key="6">
    <source>
        <dbReference type="Pfam" id="PF07967"/>
    </source>
</evidence>
<dbReference type="Pfam" id="PF07967">
    <property type="entry name" value="zf-C3HC"/>
    <property type="match status" value="1"/>
</dbReference>
<dbReference type="HOGENOM" id="CLU_712706_0_0_1"/>
<dbReference type="KEGG" id="tet:TTHERM_00392940"/>
<protein>
    <submittedName>
        <fullName evidence="8">C3HC zinc finger-like protein</fullName>
    </submittedName>
</protein>
<evidence type="ECO:0000256" key="2">
    <source>
        <dbReference type="ARBA" id="ARBA00022723"/>
    </source>
</evidence>
<keyword evidence="5" id="KW-0539">Nucleus</keyword>
<feature type="domain" description="NuBaID C-terminal" evidence="7">
    <location>
        <begin position="184"/>
        <end position="290"/>
    </location>
</feature>
<accession>Q233F5</accession>
<dbReference type="RefSeq" id="XP_001011870.2">
    <property type="nucleotide sequence ID" value="XM_001011870.3"/>
</dbReference>
<dbReference type="Proteomes" id="UP000009168">
    <property type="component" value="Unassembled WGS sequence"/>
</dbReference>
<evidence type="ECO:0000256" key="1">
    <source>
        <dbReference type="ARBA" id="ARBA00004123"/>
    </source>
</evidence>
<sequence>MTDYIDFLSRVKTYSFEKWTLRSSKITPYHLASWGFSCIAEDTFECTMCQQTISASHLPFQSEIEEQKTIDMDLLIKNFFGSIMAVHKEECLYNQNNYDNQIYFSLTDEFLIQNMEELYMLAYNSYESFDNMNQTEESSSDENKSDKYPCIDTSFLKIIPQQYHFLLSQDQKFVKIKSLDVRKTLAAFAWRLEEDSQSGKGTLNCDFCGRCVPLQSYATNNGRYMIITQNNEANEAFNPYEEHKYFCKWSSAQIFTAEQEESSQTNLEKEKEDSDTSKSINGWNICINYLLDQFTYQSKKKKTFEAVNEIHKMQDEIKKIQKDFKQFEQTISEKYTKIVNDCESLNIKSASTSQFKQKLQQNRQSIDDILKDLNLNSLLESNKKIKTN</sequence>
<keyword evidence="4" id="KW-0862">Zinc</keyword>
<dbReference type="InParanoid" id="Q233F5"/>
<comment type="subcellular location">
    <subcellularLocation>
        <location evidence="1">Nucleus</location>
    </subcellularLocation>
</comment>
<evidence type="ECO:0000259" key="7">
    <source>
        <dbReference type="Pfam" id="PF08600"/>
    </source>
</evidence>
<dbReference type="EMBL" id="GG662770">
    <property type="protein sequence ID" value="EAR91625.2"/>
    <property type="molecule type" value="Genomic_DNA"/>
</dbReference>
<dbReference type="GO" id="GO:0008270">
    <property type="term" value="F:zinc ion binding"/>
    <property type="evidence" value="ECO:0007669"/>
    <property type="project" value="UniProtKB-KW"/>
</dbReference>
<keyword evidence="9" id="KW-1185">Reference proteome</keyword>
<evidence type="ECO:0000256" key="4">
    <source>
        <dbReference type="ARBA" id="ARBA00022833"/>
    </source>
</evidence>
<dbReference type="InterPro" id="IPR012935">
    <property type="entry name" value="NuBaID_N"/>
</dbReference>
<name>Q233F5_TETTS</name>
<evidence type="ECO:0000313" key="8">
    <source>
        <dbReference type="EMBL" id="EAR91625.2"/>
    </source>
</evidence>
<dbReference type="Pfam" id="PF08600">
    <property type="entry name" value="NuBaID_C"/>
    <property type="match status" value="1"/>
</dbReference>
<dbReference type="STRING" id="312017.Q233F5"/>
<dbReference type="GO" id="GO:0005634">
    <property type="term" value="C:nucleus"/>
    <property type="evidence" value="ECO:0007669"/>
    <property type="project" value="UniProtKB-SubCell"/>
</dbReference>
<dbReference type="InterPro" id="IPR013909">
    <property type="entry name" value="NuBaID_C"/>
</dbReference>